<dbReference type="Pfam" id="PF02518">
    <property type="entry name" value="HATPase_c"/>
    <property type="match status" value="1"/>
</dbReference>
<feature type="transmembrane region" description="Helical" evidence="12">
    <location>
        <begin position="304"/>
        <end position="326"/>
    </location>
</feature>
<name>A0A0M9BI60_9BACL</name>
<dbReference type="Pfam" id="PF06580">
    <property type="entry name" value="His_kinase"/>
    <property type="match status" value="1"/>
</dbReference>
<evidence type="ECO:0000256" key="4">
    <source>
        <dbReference type="ARBA" id="ARBA00022475"/>
    </source>
</evidence>
<dbReference type="EMBL" id="LITU01000083">
    <property type="protein sequence ID" value="KOY12768.1"/>
    <property type="molecule type" value="Genomic_DNA"/>
</dbReference>
<keyword evidence="5" id="KW-0597">Phosphoprotein</keyword>
<dbReference type="GO" id="GO:0005886">
    <property type="term" value="C:plasma membrane"/>
    <property type="evidence" value="ECO:0007669"/>
    <property type="project" value="UniProtKB-SubCell"/>
</dbReference>
<dbReference type="GO" id="GO:0000155">
    <property type="term" value="F:phosphorelay sensor kinase activity"/>
    <property type="evidence" value="ECO:0007669"/>
    <property type="project" value="InterPro"/>
</dbReference>
<keyword evidence="4" id="KW-1003">Cell membrane</keyword>
<dbReference type="InterPro" id="IPR004358">
    <property type="entry name" value="Sig_transdc_His_kin-like_C"/>
</dbReference>
<dbReference type="InterPro" id="IPR033479">
    <property type="entry name" value="dCache_1"/>
</dbReference>
<keyword evidence="6" id="KW-0808">Transferase</keyword>
<reference evidence="14 15" key="1">
    <citation type="submission" date="2015-08" db="EMBL/GenBank/DDBJ databases">
        <title>Draft genome sequence of cellulolytic and xylanolytic Paenibacillus sp. A59, isolated from a decaying forest soil from Patagonia, Argentina.</title>
        <authorList>
            <person name="Ghio S."/>
            <person name="Caceres A.M."/>
            <person name="Talia P."/>
            <person name="Grasso D."/>
            <person name="Campos E."/>
        </authorList>
    </citation>
    <scope>NUCLEOTIDE SEQUENCE [LARGE SCALE GENOMIC DNA]</scope>
    <source>
        <strain evidence="14 15">A59</strain>
    </source>
</reference>
<dbReference type="Proteomes" id="UP000037688">
    <property type="component" value="Unassembled WGS sequence"/>
</dbReference>
<dbReference type="PRINTS" id="PR00344">
    <property type="entry name" value="BCTRLSENSOR"/>
</dbReference>
<accession>A0A0M9BI60</accession>
<dbReference type="PANTHER" id="PTHR34220:SF7">
    <property type="entry name" value="SENSOR HISTIDINE KINASE YPDA"/>
    <property type="match status" value="1"/>
</dbReference>
<dbReference type="SMART" id="SM00387">
    <property type="entry name" value="HATPase_c"/>
    <property type="match status" value="1"/>
</dbReference>
<evidence type="ECO:0000256" key="6">
    <source>
        <dbReference type="ARBA" id="ARBA00022679"/>
    </source>
</evidence>
<dbReference type="InterPro" id="IPR010559">
    <property type="entry name" value="Sig_transdc_His_kin_internal"/>
</dbReference>
<comment type="subcellular location">
    <subcellularLocation>
        <location evidence="2">Cell membrane</location>
        <topology evidence="2">Multi-pass membrane protein</topology>
    </subcellularLocation>
</comment>
<dbReference type="SMART" id="SM00304">
    <property type="entry name" value="HAMP"/>
    <property type="match status" value="1"/>
</dbReference>
<dbReference type="InterPro" id="IPR003660">
    <property type="entry name" value="HAMP_dom"/>
</dbReference>
<evidence type="ECO:0000256" key="5">
    <source>
        <dbReference type="ARBA" id="ARBA00022553"/>
    </source>
</evidence>
<keyword evidence="9 12" id="KW-1133">Transmembrane helix</keyword>
<evidence type="ECO:0000256" key="3">
    <source>
        <dbReference type="ARBA" id="ARBA00012438"/>
    </source>
</evidence>
<gene>
    <name evidence="14" type="ORF">AMS66_30755</name>
</gene>
<dbReference type="Gene3D" id="1.10.287.130">
    <property type="match status" value="1"/>
</dbReference>
<dbReference type="SUPFAM" id="SSF158472">
    <property type="entry name" value="HAMP domain-like"/>
    <property type="match status" value="1"/>
</dbReference>
<dbReference type="Gene3D" id="3.30.450.20">
    <property type="entry name" value="PAS domain"/>
    <property type="match status" value="1"/>
</dbReference>
<evidence type="ECO:0000256" key="12">
    <source>
        <dbReference type="SAM" id="Phobius"/>
    </source>
</evidence>
<dbReference type="Pfam" id="PF00672">
    <property type="entry name" value="HAMP"/>
    <property type="match status" value="1"/>
</dbReference>
<organism evidence="14 15">
    <name type="scientific">Paenibacillus xylanivorans</name>
    <dbReference type="NCBI Taxonomy" id="1705561"/>
    <lineage>
        <taxon>Bacteria</taxon>
        <taxon>Bacillati</taxon>
        <taxon>Bacillota</taxon>
        <taxon>Bacilli</taxon>
        <taxon>Bacillales</taxon>
        <taxon>Paenibacillaceae</taxon>
        <taxon>Paenibacillus</taxon>
    </lineage>
</organism>
<evidence type="ECO:0000256" key="7">
    <source>
        <dbReference type="ARBA" id="ARBA00022692"/>
    </source>
</evidence>
<dbReference type="PATRIC" id="fig|1705561.3.peg.6511"/>
<feature type="domain" description="HAMP" evidence="13">
    <location>
        <begin position="328"/>
        <end position="380"/>
    </location>
</feature>
<evidence type="ECO:0000256" key="9">
    <source>
        <dbReference type="ARBA" id="ARBA00022989"/>
    </source>
</evidence>
<keyword evidence="15" id="KW-1185">Reference proteome</keyword>
<keyword evidence="7 12" id="KW-0812">Transmembrane</keyword>
<keyword evidence="10" id="KW-0902">Two-component regulatory system</keyword>
<evidence type="ECO:0000259" key="13">
    <source>
        <dbReference type="PROSITE" id="PS50885"/>
    </source>
</evidence>
<comment type="caution">
    <text evidence="14">The sequence shown here is derived from an EMBL/GenBank/DDBJ whole genome shotgun (WGS) entry which is preliminary data.</text>
</comment>
<dbReference type="PANTHER" id="PTHR34220">
    <property type="entry name" value="SENSOR HISTIDINE KINASE YPDA"/>
    <property type="match status" value="1"/>
</dbReference>
<evidence type="ECO:0000313" key="15">
    <source>
        <dbReference type="Proteomes" id="UP000037688"/>
    </source>
</evidence>
<dbReference type="InterPro" id="IPR050640">
    <property type="entry name" value="Bact_2-comp_sensor_kinase"/>
</dbReference>
<dbReference type="Gene3D" id="3.30.565.10">
    <property type="entry name" value="Histidine kinase-like ATPase, C-terminal domain"/>
    <property type="match status" value="1"/>
</dbReference>
<dbReference type="Pfam" id="PF02743">
    <property type="entry name" value="dCache_1"/>
    <property type="match status" value="1"/>
</dbReference>
<dbReference type="SUPFAM" id="SSF55874">
    <property type="entry name" value="ATPase domain of HSP90 chaperone/DNA topoisomerase II/histidine kinase"/>
    <property type="match status" value="1"/>
</dbReference>
<evidence type="ECO:0000256" key="11">
    <source>
        <dbReference type="ARBA" id="ARBA00023136"/>
    </source>
</evidence>
<comment type="catalytic activity">
    <reaction evidence="1">
        <text>ATP + protein L-histidine = ADP + protein N-phospho-L-histidine.</text>
        <dbReference type="EC" id="2.7.13.3"/>
    </reaction>
</comment>
<dbReference type="OrthoDB" id="9776552at2"/>
<sequence>MNLRMKLAMAFLLLIIVPMCTLGIGMFLVTSHTIEKKYNQQSEYALQAISYNIENVFQQINNVTDNGIATSVFQMALNAKDPSKQDLGTGNQLSLNASQRNFRSLLYNYPFISYAFLYDLRSRSSQDNQIVSIFTKENFQALPFQQFKVHPIFKEIQELNGVPKWLAPLEYPELTGVEPVFTQIRLVKELSYFQNIGVLVVQIKKGEMDRIFRHLKISDPAQDTSFLLINEEGLIVYDPSGRYSGEKMENLGVRSGIYGPGFSSTRAVFDGSESIISQYHLKNYNWSLVSVTSWEALSAETNVFAGWSIIIILLCLLAAMVFNVFFMNRITGNIAVLVRFMRRVDDGDFNARVEGSGFDEMQLLAQGFNELLDRIGGLFRRVRAEQQQKAKAELRVLQAQIKPHFLFNTLESINGLAMRGEGRKVSEMVTRLGNMLRISIQDQEEISLSEELRHLQSYLEIQHYRFSDLFRYEIDIPSHLYTSSMLKLTLQPLVENSIQHGFEGIEYQGVLRISAFVERNNLVLRVEDNGIGIPQEMLARFEYMAEDPPEYIMAEGTKPLSSMAERRGLGLRSVADRIRIQYGAAYGVFICSSPGYGTIIQCIIPQYEQGEDE</sequence>
<dbReference type="InterPro" id="IPR003594">
    <property type="entry name" value="HATPase_dom"/>
</dbReference>
<keyword evidence="8 14" id="KW-0418">Kinase</keyword>
<dbReference type="PROSITE" id="PS50885">
    <property type="entry name" value="HAMP"/>
    <property type="match status" value="1"/>
</dbReference>
<evidence type="ECO:0000256" key="2">
    <source>
        <dbReference type="ARBA" id="ARBA00004651"/>
    </source>
</evidence>
<keyword evidence="11 12" id="KW-0472">Membrane</keyword>
<protein>
    <recommendedName>
        <fullName evidence="3">histidine kinase</fullName>
        <ecNumber evidence="3">2.7.13.3</ecNumber>
    </recommendedName>
</protein>
<dbReference type="RefSeq" id="WP_053784386.1">
    <property type="nucleotide sequence ID" value="NZ_LITU01000083.1"/>
</dbReference>
<dbReference type="AlphaFoldDB" id="A0A0M9BI60"/>
<evidence type="ECO:0000256" key="8">
    <source>
        <dbReference type="ARBA" id="ARBA00022777"/>
    </source>
</evidence>
<evidence type="ECO:0000256" key="10">
    <source>
        <dbReference type="ARBA" id="ARBA00023012"/>
    </source>
</evidence>
<evidence type="ECO:0000256" key="1">
    <source>
        <dbReference type="ARBA" id="ARBA00000085"/>
    </source>
</evidence>
<evidence type="ECO:0000313" key="14">
    <source>
        <dbReference type="EMBL" id="KOY12768.1"/>
    </source>
</evidence>
<dbReference type="EC" id="2.7.13.3" evidence="3"/>
<dbReference type="CDD" id="cd06225">
    <property type="entry name" value="HAMP"/>
    <property type="match status" value="1"/>
</dbReference>
<dbReference type="InterPro" id="IPR036890">
    <property type="entry name" value="HATPase_C_sf"/>
</dbReference>
<proteinExistence type="predicted"/>